<dbReference type="EMBL" id="MNCJ02000318">
    <property type="protein sequence ID" value="KAF5812856.1"/>
    <property type="molecule type" value="Genomic_DNA"/>
</dbReference>
<name>A0A9K3NU83_HELAN</name>
<dbReference type="Proteomes" id="UP000215914">
    <property type="component" value="Unassembled WGS sequence"/>
</dbReference>
<gene>
    <name evidence="1" type="ORF">HanXRQr2_Chr03g0091381</name>
</gene>
<evidence type="ECO:0000313" key="2">
    <source>
        <dbReference type="Proteomes" id="UP000215914"/>
    </source>
</evidence>
<keyword evidence="2" id="KW-1185">Reference proteome</keyword>
<evidence type="ECO:0000313" key="1">
    <source>
        <dbReference type="EMBL" id="KAF5812856.1"/>
    </source>
</evidence>
<comment type="caution">
    <text evidence="1">The sequence shown here is derived from an EMBL/GenBank/DDBJ whole genome shotgun (WGS) entry which is preliminary data.</text>
</comment>
<organism evidence="1 2">
    <name type="scientific">Helianthus annuus</name>
    <name type="common">Common sunflower</name>
    <dbReference type="NCBI Taxonomy" id="4232"/>
    <lineage>
        <taxon>Eukaryota</taxon>
        <taxon>Viridiplantae</taxon>
        <taxon>Streptophyta</taxon>
        <taxon>Embryophyta</taxon>
        <taxon>Tracheophyta</taxon>
        <taxon>Spermatophyta</taxon>
        <taxon>Magnoliopsida</taxon>
        <taxon>eudicotyledons</taxon>
        <taxon>Gunneridae</taxon>
        <taxon>Pentapetalae</taxon>
        <taxon>asterids</taxon>
        <taxon>campanulids</taxon>
        <taxon>Asterales</taxon>
        <taxon>Asteraceae</taxon>
        <taxon>Asteroideae</taxon>
        <taxon>Heliantheae alliance</taxon>
        <taxon>Heliantheae</taxon>
        <taxon>Helianthus</taxon>
    </lineage>
</organism>
<sequence>MQRACTTSGDHGKATSLPTLWDSLPSIDVVGDEGCDCDSVKSKACCCVKTAE</sequence>
<reference evidence="1" key="2">
    <citation type="submission" date="2020-06" db="EMBL/GenBank/DDBJ databases">
        <title>Helianthus annuus Genome sequencing and assembly Release 2.</title>
        <authorList>
            <person name="Gouzy J."/>
            <person name="Langlade N."/>
            <person name="Munos S."/>
        </authorList>
    </citation>
    <scope>NUCLEOTIDE SEQUENCE</scope>
    <source>
        <tissue evidence="1">Leaves</tissue>
    </source>
</reference>
<reference evidence="1" key="1">
    <citation type="journal article" date="2017" name="Nature">
        <title>The sunflower genome provides insights into oil metabolism, flowering and Asterid evolution.</title>
        <authorList>
            <person name="Badouin H."/>
            <person name="Gouzy J."/>
            <person name="Grassa C.J."/>
            <person name="Murat F."/>
            <person name="Staton S.E."/>
            <person name="Cottret L."/>
            <person name="Lelandais-Briere C."/>
            <person name="Owens G.L."/>
            <person name="Carrere S."/>
            <person name="Mayjonade B."/>
            <person name="Legrand L."/>
            <person name="Gill N."/>
            <person name="Kane N.C."/>
            <person name="Bowers J.E."/>
            <person name="Hubner S."/>
            <person name="Bellec A."/>
            <person name="Berard A."/>
            <person name="Berges H."/>
            <person name="Blanchet N."/>
            <person name="Boniface M.C."/>
            <person name="Brunel D."/>
            <person name="Catrice O."/>
            <person name="Chaidir N."/>
            <person name="Claudel C."/>
            <person name="Donnadieu C."/>
            <person name="Faraut T."/>
            <person name="Fievet G."/>
            <person name="Helmstetter N."/>
            <person name="King M."/>
            <person name="Knapp S.J."/>
            <person name="Lai Z."/>
            <person name="Le Paslier M.C."/>
            <person name="Lippi Y."/>
            <person name="Lorenzon L."/>
            <person name="Mandel J.R."/>
            <person name="Marage G."/>
            <person name="Marchand G."/>
            <person name="Marquand E."/>
            <person name="Bret-Mestries E."/>
            <person name="Morien E."/>
            <person name="Nambeesan S."/>
            <person name="Nguyen T."/>
            <person name="Pegot-Espagnet P."/>
            <person name="Pouilly N."/>
            <person name="Raftis F."/>
            <person name="Sallet E."/>
            <person name="Schiex T."/>
            <person name="Thomas J."/>
            <person name="Vandecasteele C."/>
            <person name="Vares D."/>
            <person name="Vear F."/>
            <person name="Vautrin S."/>
            <person name="Crespi M."/>
            <person name="Mangin B."/>
            <person name="Burke J.M."/>
            <person name="Salse J."/>
            <person name="Munos S."/>
            <person name="Vincourt P."/>
            <person name="Rieseberg L.H."/>
            <person name="Langlade N.B."/>
        </authorList>
    </citation>
    <scope>NUCLEOTIDE SEQUENCE</scope>
    <source>
        <tissue evidence="1">Leaves</tissue>
    </source>
</reference>
<accession>A0A9K3NU83</accession>
<dbReference type="AlphaFoldDB" id="A0A9K3NU83"/>
<dbReference type="Gramene" id="mRNA:HanXRQr2_Chr03g0091381">
    <property type="protein sequence ID" value="mRNA:HanXRQr2_Chr03g0091381"/>
    <property type="gene ID" value="HanXRQr2_Chr03g0091381"/>
</dbReference>
<proteinExistence type="predicted"/>
<protein>
    <submittedName>
        <fullName evidence="1">Uncharacterized protein</fullName>
    </submittedName>
</protein>